<accession>A0A9P0LPC0</accession>
<feature type="compositionally biased region" description="Acidic residues" evidence="1">
    <location>
        <begin position="162"/>
        <end position="189"/>
    </location>
</feature>
<dbReference type="Proteomes" id="UP001152888">
    <property type="component" value="Unassembled WGS sequence"/>
</dbReference>
<name>A0A9P0LPC0_ACAOB</name>
<proteinExistence type="predicted"/>
<dbReference type="OrthoDB" id="6781249at2759"/>
<feature type="compositionally biased region" description="Polar residues" evidence="1">
    <location>
        <begin position="121"/>
        <end position="130"/>
    </location>
</feature>
<protein>
    <submittedName>
        <fullName evidence="2">Uncharacterized protein</fullName>
    </submittedName>
</protein>
<organism evidence="2 3">
    <name type="scientific">Acanthoscelides obtectus</name>
    <name type="common">Bean weevil</name>
    <name type="synonym">Bruchus obtectus</name>
    <dbReference type="NCBI Taxonomy" id="200917"/>
    <lineage>
        <taxon>Eukaryota</taxon>
        <taxon>Metazoa</taxon>
        <taxon>Ecdysozoa</taxon>
        <taxon>Arthropoda</taxon>
        <taxon>Hexapoda</taxon>
        <taxon>Insecta</taxon>
        <taxon>Pterygota</taxon>
        <taxon>Neoptera</taxon>
        <taxon>Endopterygota</taxon>
        <taxon>Coleoptera</taxon>
        <taxon>Polyphaga</taxon>
        <taxon>Cucujiformia</taxon>
        <taxon>Chrysomeloidea</taxon>
        <taxon>Chrysomelidae</taxon>
        <taxon>Bruchinae</taxon>
        <taxon>Bruchini</taxon>
        <taxon>Acanthoscelides</taxon>
    </lineage>
</organism>
<reference evidence="2" key="1">
    <citation type="submission" date="2022-03" db="EMBL/GenBank/DDBJ databases">
        <authorList>
            <person name="Sayadi A."/>
        </authorList>
    </citation>
    <scope>NUCLEOTIDE SEQUENCE</scope>
</reference>
<evidence type="ECO:0000313" key="2">
    <source>
        <dbReference type="EMBL" id="CAH1999191.1"/>
    </source>
</evidence>
<sequence>MKLVNLLLQNDTITTLALKFYKPDCLEEELLQCTETITLALYKNKEQSSSLGTFKYNLFSTNLSNAKKERPLECLPPTSPALLQHRLDPCLWGWTRQGFLWMQIEASHCREAGLKSNSACKVSRGKSCNNSKRRTATEPHGSETPTTTDACEEDGGQTTVEPDNDYLTTDDEEIIEDDVDYDFNDFDLQ</sequence>
<dbReference type="AlphaFoldDB" id="A0A9P0LPC0"/>
<keyword evidence="3" id="KW-1185">Reference proteome</keyword>
<evidence type="ECO:0000313" key="3">
    <source>
        <dbReference type="Proteomes" id="UP001152888"/>
    </source>
</evidence>
<gene>
    <name evidence="2" type="ORF">ACAOBT_LOCUS24841</name>
</gene>
<feature type="region of interest" description="Disordered" evidence="1">
    <location>
        <begin position="121"/>
        <end position="189"/>
    </location>
</feature>
<evidence type="ECO:0000256" key="1">
    <source>
        <dbReference type="SAM" id="MobiDB-lite"/>
    </source>
</evidence>
<dbReference type="EMBL" id="CAKOFQ010007359">
    <property type="protein sequence ID" value="CAH1999191.1"/>
    <property type="molecule type" value="Genomic_DNA"/>
</dbReference>
<comment type="caution">
    <text evidence="2">The sequence shown here is derived from an EMBL/GenBank/DDBJ whole genome shotgun (WGS) entry which is preliminary data.</text>
</comment>